<evidence type="ECO:0000313" key="1">
    <source>
        <dbReference type="EMBL" id="QQK80056.1"/>
    </source>
</evidence>
<name>A0A7T6ZAS0_9BACI</name>
<dbReference type="AlphaFoldDB" id="A0A7T6ZAS0"/>
<gene>
    <name evidence="1" type="ORF">HUG20_09255</name>
</gene>
<dbReference type="RefSeq" id="WP_200090230.1">
    <property type="nucleotide sequence ID" value="NZ_CP054706.1"/>
</dbReference>
<keyword evidence="2" id="KW-1185">Reference proteome</keyword>
<proteinExistence type="predicted"/>
<sequence length="112" mass="12783">MDMEGISDHFLLCHGKSCTRKGAEAVTQVIRETIAERGPAKTVHTTKTLCNGQCKYGPIVILYPKGNWYQAMTPILARQLVLATLQRQPFCNHRFYRYTQGHFQKENDPKEG</sequence>
<dbReference type="Proteomes" id="UP000595349">
    <property type="component" value="Chromosome"/>
</dbReference>
<dbReference type="Gene3D" id="3.40.30.10">
    <property type="entry name" value="Glutaredoxin"/>
    <property type="match status" value="1"/>
</dbReference>
<dbReference type="SUPFAM" id="SSF52833">
    <property type="entry name" value="Thioredoxin-like"/>
    <property type="match status" value="1"/>
</dbReference>
<dbReference type="KEGG" id="scib:HUG20_09255"/>
<accession>A0A7T6ZAS0</accession>
<protein>
    <submittedName>
        <fullName evidence="1">(2Fe-2S) ferredoxin domain-containing protein</fullName>
    </submittedName>
</protein>
<dbReference type="InterPro" id="IPR036249">
    <property type="entry name" value="Thioredoxin-like_sf"/>
</dbReference>
<organism evidence="1 2">
    <name type="scientific">Salicibibacter cibi</name>
    <dbReference type="NCBI Taxonomy" id="2743001"/>
    <lineage>
        <taxon>Bacteria</taxon>
        <taxon>Bacillati</taxon>
        <taxon>Bacillota</taxon>
        <taxon>Bacilli</taxon>
        <taxon>Bacillales</taxon>
        <taxon>Bacillaceae</taxon>
        <taxon>Salicibibacter</taxon>
    </lineage>
</organism>
<evidence type="ECO:0000313" key="2">
    <source>
        <dbReference type="Proteomes" id="UP000595349"/>
    </source>
</evidence>
<reference evidence="1 2" key="1">
    <citation type="submission" date="2020-06" db="EMBL/GenBank/DDBJ databases">
        <title>Genomic analysis of Salicibibacter sp. NKC21-4.</title>
        <authorList>
            <person name="Oh Y.J."/>
        </authorList>
    </citation>
    <scope>NUCLEOTIDE SEQUENCE [LARGE SCALE GENOMIC DNA]</scope>
    <source>
        <strain evidence="1 2">NKC21-4</strain>
    </source>
</reference>
<dbReference type="CDD" id="cd02980">
    <property type="entry name" value="TRX_Fd_family"/>
    <property type="match status" value="1"/>
</dbReference>
<dbReference type="EMBL" id="CP054706">
    <property type="protein sequence ID" value="QQK80056.1"/>
    <property type="molecule type" value="Genomic_DNA"/>
</dbReference>